<organism evidence="3 4">
    <name type="scientific">Aquicella siphonis</name>
    <dbReference type="NCBI Taxonomy" id="254247"/>
    <lineage>
        <taxon>Bacteria</taxon>
        <taxon>Pseudomonadati</taxon>
        <taxon>Pseudomonadota</taxon>
        <taxon>Gammaproteobacteria</taxon>
        <taxon>Legionellales</taxon>
        <taxon>Coxiellaceae</taxon>
        <taxon>Aquicella</taxon>
    </lineage>
</organism>
<dbReference type="InterPro" id="IPR016155">
    <property type="entry name" value="Mopterin_synth/thiamin_S_b"/>
</dbReference>
<gene>
    <name evidence="3" type="primary">pasI</name>
    <name evidence="3" type="ORF">AQUSIP_16910</name>
</gene>
<dbReference type="KEGG" id="asip:AQUSIP_16910"/>
<dbReference type="PANTHER" id="PTHR37483">
    <property type="entry name" value="UPF0125 PROTEIN RATB"/>
    <property type="match status" value="1"/>
</dbReference>
<dbReference type="Pfam" id="PF03658">
    <property type="entry name" value="Ub-RnfH"/>
    <property type="match status" value="1"/>
</dbReference>
<dbReference type="Proteomes" id="UP000324194">
    <property type="component" value="Chromosome 1"/>
</dbReference>
<evidence type="ECO:0000256" key="2">
    <source>
        <dbReference type="HAMAP-Rule" id="MF_00460"/>
    </source>
</evidence>
<name>A0A5E4PH96_9COXI</name>
<dbReference type="HAMAP" id="MF_00460">
    <property type="entry name" value="UPF0125_RnfH"/>
    <property type="match status" value="1"/>
</dbReference>
<dbReference type="NCBIfam" id="NF002490">
    <property type="entry name" value="PRK01777.1"/>
    <property type="match status" value="1"/>
</dbReference>
<comment type="similarity">
    <text evidence="1 2">Belongs to the UPF0125 (RnfH) family.</text>
</comment>
<evidence type="ECO:0000313" key="4">
    <source>
        <dbReference type="Proteomes" id="UP000324194"/>
    </source>
</evidence>
<proteinExistence type="inferred from homology"/>
<keyword evidence="4" id="KW-1185">Reference proteome</keyword>
<dbReference type="SUPFAM" id="SSF54285">
    <property type="entry name" value="MoaD/ThiS"/>
    <property type="match status" value="1"/>
</dbReference>
<sequence>MASKTRIRVEVAFAAVDKQAIRIVELDAGTTIESAIRLSGILSDFPEIRFDRHKVGVFSKPRALTDTVQDGDRIEIYRPLLIDPKESRRIKAKKT</sequence>
<protein>
    <recommendedName>
        <fullName evidence="2">UPF0125 protein AQUSIP_16910</fullName>
    </recommendedName>
</protein>
<accession>A0A5E4PH96</accession>
<dbReference type="PANTHER" id="PTHR37483:SF1">
    <property type="entry name" value="UPF0125 PROTEIN RATB"/>
    <property type="match status" value="1"/>
</dbReference>
<dbReference type="InterPro" id="IPR005346">
    <property type="entry name" value="RnfH"/>
</dbReference>
<dbReference type="RefSeq" id="WP_148339621.1">
    <property type="nucleotide sequence ID" value="NZ_LR699119.1"/>
</dbReference>
<dbReference type="Gene3D" id="3.10.20.280">
    <property type="entry name" value="RnfH-like"/>
    <property type="match status" value="1"/>
</dbReference>
<evidence type="ECO:0000313" key="3">
    <source>
        <dbReference type="EMBL" id="VVC76379.1"/>
    </source>
</evidence>
<dbReference type="InterPro" id="IPR037021">
    <property type="entry name" value="RnfH_sf"/>
</dbReference>
<reference evidence="3 4" key="1">
    <citation type="submission" date="2019-08" db="EMBL/GenBank/DDBJ databases">
        <authorList>
            <person name="Guy L."/>
        </authorList>
    </citation>
    <scope>NUCLEOTIDE SEQUENCE [LARGE SCALE GENOMIC DNA]</scope>
    <source>
        <strain evidence="3 4">SGT-108</strain>
    </source>
</reference>
<dbReference type="AlphaFoldDB" id="A0A5E4PH96"/>
<dbReference type="EMBL" id="LR699119">
    <property type="protein sequence ID" value="VVC76379.1"/>
    <property type="molecule type" value="Genomic_DNA"/>
</dbReference>
<dbReference type="OrthoDB" id="9796575at2"/>
<evidence type="ECO:0000256" key="1">
    <source>
        <dbReference type="ARBA" id="ARBA00010645"/>
    </source>
</evidence>